<evidence type="ECO:0000313" key="1">
    <source>
        <dbReference type="EMBL" id="KKW20526.1"/>
    </source>
</evidence>
<accession>A0A0G1WP00</accession>
<gene>
    <name evidence="1" type="ORF">UY61_C0030G0008</name>
</gene>
<dbReference type="AlphaFoldDB" id="A0A0G1WP00"/>
<protein>
    <submittedName>
        <fullName evidence="1">Uncharacterized protein</fullName>
    </submittedName>
</protein>
<feature type="non-terminal residue" evidence="1">
    <location>
        <position position="29"/>
    </location>
</feature>
<proteinExistence type="predicted"/>
<dbReference type="Proteomes" id="UP000034201">
    <property type="component" value="Unassembled WGS sequence"/>
</dbReference>
<name>A0A0G1WP00_9BACT</name>
<reference evidence="1 2" key="1">
    <citation type="journal article" date="2015" name="Nature">
        <title>rRNA introns, odd ribosomes, and small enigmatic genomes across a large radiation of phyla.</title>
        <authorList>
            <person name="Brown C.T."/>
            <person name="Hug L.A."/>
            <person name="Thomas B.C."/>
            <person name="Sharon I."/>
            <person name="Castelle C.J."/>
            <person name="Singh A."/>
            <person name="Wilkins M.J."/>
            <person name="Williams K.H."/>
            <person name="Banfield J.F."/>
        </authorList>
    </citation>
    <scope>NUCLEOTIDE SEQUENCE [LARGE SCALE GENOMIC DNA]</scope>
</reference>
<organism evidence="1 2">
    <name type="scientific">Candidatus Adlerbacteria bacterium GW2011_GWC1_50_9</name>
    <dbReference type="NCBI Taxonomy" id="1618608"/>
    <lineage>
        <taxon>Bacteria</taxon>
        <taxon>Candidatus Adleribacteriota</taxon>
    </lineage>
</organism>
<comment type="caution">
    <text evidence="1">The sequence shown here is derived from an EMBL/GenBank/DDBJ whole genome shotgun (WGS) entry which is preliminary data.</text>
</comment>
<dbReference type="EMBL" id="LCQQ01000030">
    <property type="protein sequence ID" value="KKW20526.1"/>
    <property type="molecule type" value="Genomic_DNA"/>
</dbReference>
<sequence length="29" mass="3326">MENKENNRIRIKVMCVITDGDRVLAGHGR</sequence>
<evidence type="ECO:0000313" key="2">
    <source>
        <dbReference type="Proteomes" id="UP000034201"/>
    </source>
</evidence>